<accession>A0A1X7BX26</accession>
<dbReference type="PANTHER" id="PTHR46558:SF4">
    <property type="entry name" value="DNA-BIDING PHAGE PROTEIN"/>
    <property type="match status" value="1"/>
</dbReference>
<dbReference type="RefSeq" id="WP_085801975.1">
    <property type="nucleotide sequence ID" value="NZ_FWXB01000020.1"/>
</dbReference>
<dbReference type="SMART" id="SM00530">
    <property type="entry name" value="HTH_XRE"/>
    <property type="match status" value="1"/>
</dbReference>
<keyword evidence="4" id="KW-1185">Reference proteome</keyword>
<dbReference type="EMBL" id="FWXB01000020">
    <property type="protein sequence ID" value="SMC14055.1"/>
    <property type="molecule type" value="Genomic_DNA"/>
</dbReference>
<dbReference type="Proteomes" id="UP000193224">
    <property type="component" value="Unassembled WGS sequence"/>
</dbReference>
<protein>
    <submittedName>
        <fullName evidence="3">Transcriptional repressor DicA</fullName>
    </submittedName>
</protein>
<proteinExistence type="predicted"/>
<keyword evidence="1" id="KW-0238">DNA-binding</keyword>
<feature type="domain" description="HTH cro/C1-type" evidence="2">
    <location>
        <begin position="13"/>
        <end position="67"/>
    </location>
</feature>
<evidence type="ECO:0000256" key="1">
    <source>
        <dbReference type="ARBA" id="ARBA00023125"/>
    </source>
</evidence>
<dbReference type="InterPro" id="IPR001387">
    <property type="entry name" value="Cro/C1-type_HTH"/>
</dbReference>
<evidence type="ECO:0000259" key="2">
    <source>
        <dbReference type="PROSITE" id="PS50943"/>
    </source>
</evidence>
<organism evidence="3 4">
    <name type="scientific">Roseovarius aestuarii</name>
    <dbReference type="NCBI Taxonomy" id="475083"/>
    <lineage>
        <taxon>Bacteria</taxon>
        <taxon>Pseudomonadati</taxon>
        <taxon>Pseudomonadota</taxon>
        <taxon>Alphaproteobacteria</taxon>
        <taxon>Rhodobacterales</taxon>
        <taxon>Roseobacteraceae</taxon>
        <taxon>Roseovarius</taxon>
    </lineage>
</organism>
<dbReference type="InterPro" id="IPR010982">
    <property type="entry name" value="Lambda_DNA-bd_dom_sf"/>
</dbReference>
<dbReference type="GO" id="GO:0003677">
    <property type="term" value="F:DNA binding"/>
    <property type="evidence" value="ECO:0007669"/>
    <property type="project" value="UniProtKB-KW"/>
</dbReference>
<dbReference type="OrthoDB" id="9797172at2"/>
<dbReference type="AlphaFoldDB" id="A0A1X7BX26"/>
<evidence type="ECO:0000313" key="4">
    <source>
        <dbReference type="Proteomes" id="UP000193224"/>
    </source>
</evidence>
<dbReference type="PROSITE" id="PS50943">
    <property type="entry name" value="HTH_CROC1"/>
    <property type="match status" value="1"/>
</dbReference>
<sequence length="119" mass="13548">MVNPVDIDVGKRIRHRRKQLGITQMALANDVGVRFQQVQKYETGSNRVSASRLWELSRALDVHISYFFEGLGVYPRPDPAKRSNALLEEHAVMLVTAYTKIPKEKRKALLRFAKALSSP</sequence>
<name>A0A1X7BX26_9RHOB</name>
<reference evidence="3 4" key="1">
    <citation type="submission" date="2017-03" db="EMBL/GenBank/DDBJ databases">
        <authorList>
            <person name="Afonso C.L."/>
            <person name="Miller P.J."/>
            <person name="Scott M.A."/>
            <person name="Spackman E."/>
            <person name="Goraichik I."/>
            <person name="Dimitrov K.M."/>
            <person name="Suarez D.L."/>
            <person name="Swayne D.E."/>
        </authorList>
    </citation>
    <scope>NUCLEOTIDE SEQUENCE [LARGE SCALE GENOMIC DNA]</scope>
    <source>
        <strain evidence="3 4">CECT 7745</strain>
    </source>
</reference>
<gene>
    <name evidence="3" type="ORF">ROA7745_03919</name>
</gene>
<dbReference type="CDD" id="cd00093">
    <property type="entry name" value="HTH_XRE"/>
    <property type="match status" value="1"/>
</dbReference>
<dbReference type="Pfam" id="PF01381">
    <property type="entry name" value="HTH_3"/>
    <property type="match status" value="1"/>
</dbReference>
<dbReference type="PANTHER" id="PTHR46558">
    <property type="entry name" value="TRACRIPTIONAL REGULATORY PROTEIN-RELATED-RELATED"/>
    <property type="match status" value="1"/>
</dbReference>
<dbReference type="SUPFAM" id="SSF47413">
    <property type="entry name" value="lambda repressor-like DNA-binding domains"/>
    <property type="match status" value="1"/>
</dbReference>
<dbReference type="Gene3D" id="1.10.260.40">
    <property type="entry name" value="lambda repressor-like DNA-binding domains"/>
    <property type="match status" value="1"/>
</dbReference>
<evidence type="ECO:0000313" key="3">
    <source>
        <dbReference type="EMBL" id="SMC14055.1"/>
    </source>
</evidence>